<evidence type="ECO:0000313" key="2">
    <source>
        <dbReference type="Proteomes" id="UP000598120"/>
    </source>
</evidence>
<dbReference type="RefSeq" id="WP_188606106.1">
    <property type="nucleotide sequence ID" value="NZ_BMIC01000003.1"/>
</dbReference>
<proteinExistence type="predicted"/>
<comment type="caution">
    <text evidence="1">The sequence shown here is derived from an EMBL/GenBank/DDBJ whole genome shotgun (WGS) entry which is preliminary data.</text>
</comment>
<organism evidence="1 2">
    <name type="scientific">Aquaticitalea lipolytica</name>
    <dbReference type="NCBI Taxonomy" id="1247562"/>
    <lineage>
        <taxon>Bacteria</taxon>
        <taxon>Pseudomonadati</taxon>
        <taxon>Bacteroidota</taxon>
        <taxon>Flavobacteriia</taxon>
        <taxon>Flavobacteriales</taxon>
        <taxon>Flavobacteriaceae</taxon>
        <taxon>Aquaticitalea</taxon>
    </lineage>
</organism>
<dbReference type="InterPro" id="IPR019853">
    <property type="entry name" value="GldB-like"/>
</dbReference>
<sequence>MKKALVLLITVIVIISCNSKQHTNKNVITSDITNFWKAYDNIISTQDSTLQYKYLDSLYFQKGTVGLEGIRQARNYTAQDYINSINNYPKFWNSIRENTLNADKISSELEDGIKKLKTIYPQLKPAKIYFTIGAFLTGGTTIDSLVLIGSEISMADNTTETSEFPENLSHLKSHFATNPKNHLVFLNVHEYIHTQQNPREFNILSLVLYEGVAEFVASKALEKKSPNPQIEFGKKNAKRIREVFENEMFYYNNLYKWLDGNAPNEFGMRDLGYYVGYQICENYYNQADNKENAIKTMIELDYTNESEVENFIKKANYFSKSLDSLYQTFESKRPTVIRIKQFENNSQNVDTKTKEITIEFSQALNGHNTGVDFGELGQDAFPKGTLNERKWSADNKSWTIPVELEPNKVYQIFISNNFRTQESIPLKPYLIEFKTANK</sequence>
<gene>
    <name evidence="1" type="ORF">GCM10011531_18730</name>
</gene>
<evidence type="ECO:0008006" key="3">
    <source>
        <dbReference type="Google" id="ProtNLM"/>
    </source>
</evidence>
<keyword evidence="2" id="KW-1185">Reference proteome</keyword>
<dbReference type="Pfam" id="PF25594">
    <property type="entry name" value="GldB_lipo"/>
    <property type="match status" value="1"/>
</dbReference>
<accession>A0A8J2TRB3</accession>
<protein>
    <recommendedName>
        <fullName evidence="3">DUF2268 domain-containing protein</fullName>
    </recommendedName>
</protein>
<reference evidence="1 2" key="1">
    <citation type="journal article" date="2014" name="Int. J. Syst. Evol. Microbiol.">
        <title>Complete genome sequence of Corynebacterium casei LMG S-19264T (=DSM 44701T), isolated from a smear-ripened cheese.</title>
        <authorList>
            <consortium name="US DOE Joint Genome Institute (JGI-PGF)"/>
            <person name="Walter F."/>
            <person name="Albersmeier A."/>
            <person name="Kalinowski J."/>
            <person name="Ruckert C."/>
        </authorList>
    </citation>
    <scope>NUCLEOTIDE SEQUENCE [LARGE SCALE GENOMIC DNA]</scope>
    <source>
        <strain evidence="1 2">CGMCC 1.15295</strain>
    </source>
</reference>
<dbReference type="EMBL" id="BMIC01000003">
    <property type="protein sequence ID" value="GFZ87525.1"/>
    <property type="molecule type" value="Genomic_DNA"/>
</dbReference>
<dbReference type="Proteomes" id="UP000598120">
    <property type="component" value="Unassembled WGS sequence"/>
</dbReference>
<dbReference type="AlphaFoldDB" id="A0A8J2TRB3"/>
<name>A0A8J2TRB3_9FLAO</name>
<evidence type="ECO:0000313" key="1">
    <source>
        <dbReference type="EMBL" id="GFZ87525.1"/>
    </source>
</evidence>
<dbReference type="PROSITE" id="PS51257">
    <property type="entry name" value="PROKAR_LIPOPROTEIN"/>
    <property type="match status" value="1"/>
</dbReference>